<reference evidence="2 3" key="1">
    <citation type="submission" date="2018-06" db="EMBL/GenBank/DDBJ databases">
        <title>Comparative genomics reveals the genomic features of Rhizophagus irregularis, R. cerebriforme, R. diaphanum and Gigaspora rosea, and their symbiotic lifestyle signature.</title>
        <authorList>
            <person name="Morin E."/>
            <person name="San Clemente H."/>
            <person name="Chen E.C.H."/>
            <person name="De La Providencia I."/>
            <person name="Hainaut M."/>
            <person name="Kuo A."/>
            <person name="Kohler A."/>
            <person name="Murat C."/>
            <person name="Tang N."/>
            <person name="Roy S."/>
            <person name="Loubradou J."/>
            <person name="Henrissat B."/>
            <person name="Grigoriev I.V."/>
            <person name="Corradi N."/>
            <person name="Roux C."/>
            <person name="Martin F.M."/>
        </authorList>
    </citation>
    <scope>NUCLEOTIDE SEQUENCE [LARGE SCALE GENOMIC DNA]</scope>
    <source>
        <strain evidence="2 3">DAOM 194757</strain>
    </source>
</reference>
<evidence type="ECO:0000313" key="3">
    <source>
        <dbReference type="Proteomes" id="UP000266673"/>
    </source>
</evidence>
<comment type="caution">
    <text evidence="2">The sequence shown here is derived from an EMBL/GenBank/DDBJ whole genome shotgun (WGS) entry which is preliminary data.</text>
</comment>
<dbReference type="Proteomes" id="UP000266673">
    <property type="component" value="Unassembled WGS sequence"/>
</dbReference>
<evidence type="ECO:0000313" key="2">
    <source>
        <dbReference type="EMBL" id="RIB21349.1"/>
    </source>
</evidence>
<dbReference type="AlphaFoldDB" id="A0A397VK15"/>
<organism evidence="2 3">
    <name type="scientific">Gigaspora rosea</name>
    <dbReference type="NCBI Taxonomy" id="44941"/>
    <lineage>
        <taxon>Eukaryota</taxon>
        <taxon>Fungi</taxon>
        <taxon>Fungi incertae sedis</taxon>
        <taxon>Mucoromycota</taxon>
        <taxon>Glomeromycotina</taxon>
        <taxon>Glomeromycetes</taxon>
        <taxon>Diversisporales</taxon>
        <taxon>Gigasporaceae</taxon>
        <taxon>Gigaspora</taxon>
    </lineage>
</organism>
<protein>
    <submittedName>
        <fullName evidence="2">Uncharacterized protein</fullName>
    </submittedName>
</protein>
<dbReference type="OrthoDB" id="2374727at2759"/>
<accession>A0A397VK15</accession>
<proteinExistence type="predicted"/>
<sequence length="446" mass="52927">MTKSNFHQETYNKKRRENIIYPTCIRNEKQFKGQLNVLVSFNKRDKPWQWMPLRSLKYGQQLLRNFRIYKARQRRKQEYTNLKSNEMNSIDKTMVWENEMRFNQETFQSNIDEDDRVSDFDRDFYPNYNEQRADDMIIDKDSWSENVEMSDIENEGNERPITNVASNDRFIIDVMVPLYQKLLKIVENGSNDMDGITSLCGNGKIGFYQDQQKLNGDYNKSTYYLHTEGDNEWNNFNMNFDHAETDGINNSNNQLQNNSPDSQNHRDSLDQESSTKFIPIYNDINNNGLRFPTYHHYNEINDKGHSTENYIGTNNPQQQGYTTSWYTKNLNRKLTTYTNIIEEKSWNEECSNEMNVSFNDTDGPSNTRVSIENNNDFQYCYDFNNWSCSIKERTDEFCSVGDSVLKFNTSWAPWKDKDDFDNELDKLLKKFKAEVTDRLTMNNIIS</sequence>
<feature type="compositionally biased region" description="Low complexity" evidence="1">
    <location>
        <begin position="249"/>
        <end position="262"/>
    </location>
</feature>
<dbReference type="EMBL" id="QKWP01000366">
    <property type="protein sequence ID" value="RIB21349.1"/>
    <property type="molecule type" value="Genomic_DNA"/>
</dbReference>
<keyword evidence="3" id="KW-1185">Reference proteome</keyword>
<gene>
    <name evidence="2" type="ORF">C2G38_2176898</name>
</gene>
<evidence type="ECO:0000256" key="1">
    <source>
        <dbReference type="SAM" id="MobiDB-lite"/>
    </source>
</evidence>
<name>A0A397VK15_9GLOM</name>
<feature type="region of interest" description="Disordered" evidence="1">
    <location>
        <begin position="244"/>
        <end position="271"/>
    </location>
</feature>